<dbReference type="InterPro" id="IPR012337">
    <property type="entry name" value="RNaseH-like_sf"/>
</dbReference>
<dbReference type="Gene3D" id="3.60.10.10">
    <property type="entry name" value="Endonuclease/exonuclease/phosphatase"/>
    <property type="match status" value="1"/>
</dbReference>
<evidence type="ECO:0000259" key="1">
    <source>
        <dbReference type="Pfam" id="PF03372"/>
    </source>
</evidence>
<dbReference type="PANTHER" id="PTHR35218">
    <property type="entry name" value="RNASE H DOMAIN-CONTAINING PROTEIN"/>
    <property type="match status" value="1"/>
</dbReference>
<proteinExistence type="predicted"/>
<dbReference type="PANTHER" id="PTHR35218:SF9">
    <property type="entry name" value="ENDONUCLEASE_EXONUCLEASE_PHOSPHATASE DOMAIN-CONTAINING PROTEIN"/>
    <property type="match status" value="1"/>
</dbReference>
<protein>
    <submittedName>
        <fullName evidence="3">Uncharacterized protein</fullName>
    </submittedName>
</protein>
<dbReference type="Gene3D" id="3.30.420.10">
    <property type="entry name" value="Ribonuclease H-like superfamily/Ribonuclease H"/>
    <property type="match status" value="1"/>
</dbReference>
<name>A0ABR0UCV5_REHGL</name>
<dbReference type="CDD" id="cd06222">
    <property type="entry name" value="RNase_H_like"/>
    <property type="match status" value="1"/>
</dbReference>
<dbReference type="InterPro" id="IPR036691">
    <property type="entry name" value="Endo/exonu/phosph_ase_sf"/>
</dbReference>
<dbReference type="InterPro" id="IPR005135">
    <property type="entry name" value="Endo/exonuclease/phosphatase"/>
</dbReference>
<reference evidence="3 4" key="1">
    <citation type="journal article" date="2021" name="Comput. Struct. Biotechnol. J.">
        <title>De novo genome assembly of the potent medicinal plant Rehmannia glutinosa using nanopore technology.</title>
        <authorList>
            <person name="Ma L."/>
            <person name="Dong C."/>
            <person name="Song C."/>
            <person name="Wang X."/>
            <person name="Zheng X."/>
            <person name="Niu Y."/>
            <person name="Chen S."/>
            <person name="Feng W."/>
        </authorList>
    </citation>
    <scope>NUCLEOTIDE SEQUENCE [LARGE SCALE GENOMIC DNA]</scope>
    <source>
        <strain evidence="3">DH-2019</strain>
    </source>
</reference>
<evidence type="ECO:0000313" key="3">
    <source>
        <dbReference type="EMBL" id="KAK6120367.1"/>
    </source>
</evidence>
<dbReference type="SUPFAM" id="SSF53098">
    <property type="entry name" value="Ribonuclease H-like"/>
    <property type="match status" value="1"/>
</dbReference>
<dbReference type="InterPro" id="IPR044730">
    <property type="entry name" value="RNase_H-like_dom_plant"/>
</dbReference>
<dbReference type="EMBL" id="JABTTQ020003089">
    <property type="protein sequence ID" value="KAK6120367.1"/>
    <property type="molecule type" value="Genomic_DNA"/>
</dbReference>
<dbReference type="Pfam" id="PF13456">
    <property type="entry name" value="RVT_3"/>
    <property type="match status" value="1"/>
</dbReference>
<dbReference type="InterPro" id="IPR002156">
    <property type="entry name" value="RNaseH_domain"/>
</dbReference>
<comment type="caution">
    <text evidence="3">The sequence shown here is derived from an EMBL/GenBank/DDBJ whole genome shotgun (WGS) entry which is preliminary data.</text>
</comment>
<accession>A0ABR0UCV5</accession>
<dbReference type="Pfam" id="PF03372">
    <property type="entry name" value="Exo_endo_phos"/>
    <property type="match status" value="1"/>
</dbReference>
<feature type="domain" description="RNase H type-1" evidence="2">
    <location>
        <begin position="299"/>
        <end position="405"/>
    </location>
</feature>
<organism evidence="3 4">
    <name type="scientific">Rehmannia glutinosa</name>
    <name type="common">Chinese foxglove</name>
    <dbReference type="NCBI Taxonomy" id="99300"/>
    <lineage>
        <taxon>Eukaryota</taxon>
        <taxon>Viridiplantae</taxon>
        <taxon>Streptophyta</taxon>
        <taxon>Embryophyta</taxon>
        <taxon>Tracheophyta</taxon>
        <taxon>Spermatophyta</taxon>
        <taxon>Magnoliopsida</taxon>
        <taxon>eudicotyledons</taxon>
        <taxon>Gunneridae</taxon>
        <taxon>Pentapetalae</taxon>
        <taxon>asterids</taxon>
        <taxon>lamiids</taxon>
        <taxon>Lamiales</taxon>
        <taxon>Orobanchaceae</taxon>
        <taxon>Rehmannieae</taxon>
        <taxon>Rehmannia</taxon>
    </lineage>
</organism>
<dbReference type="Proteomes" id="UP001318860">
    <property type="component" value="Unassembled WGS sequence"/>
</dbReference>
<sequence length="408" mass="46486">MSCIIWNARGLGNQRAFRELRRLIAEKDPQLLFLSETRMKAYRCSRWKEWLGYDGLFIVDCIGKKGGLMLLWKQPLVVTITSYSTGHIDSMIQDGYKNWRFTGFYGNPDASQRKYSWDLMRKLASIQELKHLPWLLGGDFNEICSHNEKMGGRRRPETQIDEFNNAIAACELREIYGSGDWFTWVNRRSGEDIIFEKLGFLSTVNDAIIIPVANMSSLEYYSSDHRALIKSLNFLLLQPHIKIVDSGGMSNLASSVQWVDELLSAFQVAQQRPYYEDSTLVAIDSRWTKPAAGYYRLDVDASYNERKDKYGSGGIIRDSNGKLVLAFGRPWDSFDNVLDGELNALLEGLRKSKEAGISPVFIYSDSLMAVQAVMATQEDLSYRGFIVQDIKQMLLELGATKISHILET</sequence>
<keyword evidence="4" id="KW-1185">Reference proteome</keyword>
<evidence type="ECO:0000313" key="4">
    <source>
        <dbReference type="Proteomes" id="UP001318860"/>
    </source>
</evidence>
<dbReference type="InterPro" id="IPR036397">
    <property type="entry name" value="RNaseH_sf"/>
</dbReference>
<gene>
    <name evidence="3" type="ORF">DH2020_045847</name>
</gene>
<feature type="domain" description="Endonuclease/exonuclease/phosphatase" evidence="1">
    <location>
        <begin position="6"/>
        <end position="171"/>
    </location>
</feature>
<dbReference type="SUPFAM" id="SSF56219">
    <property type="entry name" value="DNase I-like"/>
    <property type="match status" value="1"/>
</dbReference>
<evidence type="ECO:0000259" key="2">
    <source>
        <dbReference type="Pfam" id="PF13456"/>
    </source>
</evidence>